<dbReference type="PANTHER" id="PTHR48081:SF8">
    <property type="entry name" value="ALPHA_BETA HYDROLASE FOLD-3 DOMAIN-CONTAINING PROTEIN-RELATED"/>
    <property type="match status" value="1"/>
</dbReference>
<evidence type="ECO:0000313" key="4">
    <source>
        <dbReference type="Proteomes" id="UP000000491"/>
    </source>
</evidence>
<dbReference type="RefSeq" id="WP_013934526.1">
    <property type="nucleotide sequence ID" value="NC_015709.1"/>
</dbReference>
<organism evidence="3 4">
    <name type="scientific">Zymomonas mobilis subsp. pomaceae (strain ATCC 29192 / DSM 22645 / JCM 10191 / CCUG 17912 / NBRC 13757 / NCIMB 11200 / NRRL B-4491 / Barker I)</name>
    <dbReference type="NCBI Taxonomy" id="579138"/>
    <lineage>
        <taxon>Bacteria</taxon>
        <taxon>Pseudomonadati</taxon>
        <taxon>Pseudomonadota</taxon>
        <taxon>Alphaproteobacteria</taxon>
        <taxon>Sphingomonadales</taxon>
        <taxon>Zymomonadaceae</taxon>
        <taxon>Zymomonas</taxon>
    </lineage>
</organism>
<protein>
    <submittedName>
        <fullName evidence="3">Alpha/beta hydrolase fold-3 domain protein</fullName>
    </submittedName>
</protein>
<dbReference type="EMBL" id="CP002865">
    <property type="protein sequence ID" value="AEI38131.1"/>
    <property type="molecule type" value="Genomic_DNA"/>
</dbReference>
<dbReference type="AlphaFoldDB" id="F8EUB0"/>
<gene>
    <name evidence="3" type="ordered locus">Zymop_1237</name>
</gene>
<dbReference type="GO" id="GO:0016787">
    <property type="term" value="F:hydrolase activity"/>
    <property type="evidence" value="ECO:0007669"/>
    <property type="project" value="UniProtKB-KW"/>
</dbReference>
<dbReference type="InterPro" id="IPR050300">
    <property type="entry name" value="GDXG_lipolytic_enzyme"/>
</dbReference>
<dbReference type="Pfam" id="PF07859">
    <property type="entry name" value="Abhydrolase_3"/>
    <property type="match status" value="1"/>
</dbReference>
<dbReference type="STRING" id="579138.Zymop_1237"/>
<feature type="domain" description="Alpha/beta hydrolase fold-3" evidence="2">
    <location>
        <begin position="81"/>
        <end position="281"/>
    </location>
</feature>
<sequence length="321" mass="36611">MASASAKLLHWFFDLIDIKYVCNDIGGITLSLPEVQKRGPARPNLYWRCQFDFQEFLVAGYPVFEAKPRLKSSTQNCKNHILFIHGGGYIWDLLSLHWRIISFLIEKTGASVTIPVYPLVPEHSWYAMHHMIKMTYLWMLNRYPHEKISIVGDSAGGGLSLALTQSFKKEGIVMPDKLVLFSPWLDISLSDPRQNEIESRDPLLNREGMLAIGKVYADGLPLNDPRISPLFGNMKNLPPIAVFSGTRDILNVDAHRLKTRIEKVGGKISFFEYPDMMHDWMGMPIPEAKKALEQAAIFLKKDINPDSLDVVSDAFYRREIF</sequence>
<proteinExistence type="predicted"/>
<evidence type="ECO:0000313" key="3">
    <source>
        <dbReference type="EMBL" id="AEI38131.1"/>
    </source>
</evidence>
<dbReference type="InterPro" id="IPR013094">
    <property type="entry name" value="AB_hydrolase_3"/>
</dbReference>
<dbReference type="Proteomes" id="UP000000491">
    <property type="component" value="Chromosome"/>
</dbReference>
<name>F8EUB0_ZYMMT</name>
<dbReference type="Gene3D" id="3.40.50.1820">
    <property type="entry name" value="alpha/beta hydrolase"/>
    <property type="match status" value="1"/>
</dbReference>
<evidence type="ECO:0000259" key="2">
    <source>
        <dbReference type="Pfam" id="PF07859"/>
    </source>
</evidence>
<dbReference type="PATRIC" id="fig|579138.3.peg.1314"/>
<evidence type="ECO:0000256" key="1">
    <source>
        <dbReference type="ARBA" id="ARBA00022801"/>
    </source>
</evidence>
<dbReference type="SUPFAM" id="SSF53474">
    <property type="entry name" value="alpha/beta-Hydrolases"/>
    <property type="match status" value="1"/>
</dbReference>
<accession>F8EUB0</accession>
<dbReference type="KEGG" id="zmp:Zymop_1237"/>
<reference evidence="3 4" key="1">
    <citation type="journal article" date="2011" name="J. Bacteriol.">
        <title>Genome sequence of the ethanol-producing Zymomonas mobilis subsp. pomaceae lectotype strain ATCC 29192.</title>
        <authorList>
            <person name="Kouvelis V.N."/>
            <person name="Davenport K.W."/>
            <person name="Brettin T.S."/>
            <person name="Bruce D."/>
            <person name="Detter C."/>
            <person name="Han C.S."/>
            <person name="Nolan M."/>
            <person name="Tapia R."/>
            <person name="Damoulaki A."/>
            <person name="Kyrpides N.C."/>
            <person name="Typas M.A."/>
            <person name="Pappas K.M."/>
        </authorList>
    </citation>
    <scope>NUCLEOTIDE SEQUENCE [LARGE SCALE GENOMIC DNA]</scope>
    <source>
        <strain evidence="4">ATCC 29192 / DSM 22645 / JCM 10191 / CCUG 17912 / NBRC 13757 / NCIMB 11200 / NRRL B-4491 / Barker I</strain>
    </source>
</reference>
<keyword evidence="1 3" id="KW-0378">Hydrolase</keyword>
<dbReference type="InterPro" id="IPR029058">
    <property type="entry name" value="AB_hydrolase_fold"/>
</dbReference>
<dbReference type="HOGENOM" id="CLU_012494_13_4_5"/>
<dbReference type="PANTHER" id="PTHR48081">
    <property type="entry name" value="AB HYDROLASE SUPERFAMILY PROTEIN C4A8.06C"/>
    <property type="match status" value="1"/>
</dbReference>
<dbReference type="eggNOG" id="COG0657">
    <property type="taxonomic scope" value="Bacteria"/>
</dbReference>